<dbReference type="EMBL" id="KI965332">
    <property type="protein sequence ID" value="EUC26606.1"/>
    <property type="molecule type" value="Genomic_DNA"/>
</dbReference>
<protein>
    <submittedName>
        <fullName evidence="1">Uncharacterized protein</fullName>
    </submittedName>
</protein>
<accession>W6Y5N3</accession>
<evidence type="ECO:0000313" key="1">
    <source>
        <dbReference type="EMBL" id="EUC26606.1"/>
    </source>
</evidence>
<dbReference type="HOGENOM" id="CLU_3068326_0_0_1"/>
<dbReference type="GeneID" id="19143376"/>
<dbReference type="AlphaFoldDB" id="W6Y5N3"/>
<reference evidence="1 2" key="1">
    <citation type="journal article" date="2013" name="PLoS Genet.">
        <title>Comparative genome structure, secondary metabolite, and effector coding capacity across Cochliobolus pathogens.</title>
        <authorList>
            <person name="Condon B.J."/>
            <person name="Leng Y."/>
            <person name="Wu D."/>
            <person name="Bushley K.E."/>
            <person name="Ohm R.A."/>
            <person name="Otillar R."/>
            <person name="Martin J."/>
            <person name="Schackwitz W."/>
            <person name="Grimwood J."/>
            <person name="MohdZainudin N."/>
            <person name="Xue C."/>
            <person name="Wang R."/>
            <person name="Manning V.A."/>
            <person name="Dhillon B."/>
            <person name="Tu Z.J."/>
            <person name="Steffenson B.J."/>
            <person name="Salamov A."/>
            <person name="Sun H."/>
            <person name="Lowry S."/>
            <person name="LaButti K."/>
            <person name="Han J."/>
            <person name="Copeland A."/>
            <person name="Lindquist E."/>
            <person name="Barry K."/>
            <person name="Schmutz J."/>
            <person name="Baker S.E."/>
            <person name="Ciuffetti L.M."/>
            <person name="Grigoriev I.V."/>
            <person name="Zhong S."/>
            <person name="Turgeon B.G."/>
        </authorList>
    </citation>
    <scope>NUCLEOTIDE SEQUENCE [LARGE SCALE GENOMIC DNA]</scope>
    <source>
        <strain evidence="1 2">26-R-13</strain>
    </source>
</reference>
<dbReference type="Proteomes" id="UP000053841">
    <property type="component" value="Unassembled WGS sequence"/>
</dbReference>
<proteinExistence type="predicted"/>
<evidence type="ECO:0000313" key="2">
    <source>
        <dbReference type="Proteomes" id="UP000053841"/>
    </source>
</evidence>
<dbReference type="KEGG" id="bze:COCCADRAFT_10631"/>
<gene>
    <name evidence="1" type="ORF">COCCADRAFT_10631</name>
</gene>
<name>W6Y5N3_COCC2</name>
<sequence>MPETLEAGLRMRLTTVAGGSAIANDVKQSSGECAHQWERTYAEDDGEWEDEDL</sequence>
<organism evidence="1 2">
    <name type="scientific">Cochliobolus carbonum (strain 26-R-13)</name>
    <name type="common">Maize leaf spot fungus</name>
    <name type="synonym">Bipolaris zeicola</name>
    <dbReference type="NCBI Taxonomy" id="930089"/>
    <lineage>
        <taxon>Eukaryota</taxon>
        <taxon>Fungi</taxon>
        <taxon>Dikarya</taxon>
        <taxon>Ascomycota</taxon>
        <taxon>Pezizomycotina</taxon>
        <taxon>Dothideomycetes</taxon>
        <taxon>Pleosporomycetidae</taxon>
        <taxon>Pleosporales</taxon>
        <taxon>Pleosporineae</taxon>
        <taxon>Pleosporaceae</taxon>
        <taxon>Bipolaris</taxon>
    </lineage>
</organism>
<dbReference type="RefSeq" id="XP_007719089.1">
    <property type="nucleotide sequence ID" value="XM_007720899.1"/>
</dbReference>
<keyword evidence="2" id="KW-1185">Reference proteome</keyword>